<evidence type="ECO:0008006" key="3">
    <source>
        <dbReference type="Google" id="ProtNLM"/>
    </source>
</evidence>
<comment type="caution">
    <text evidence="1">The sequence shown here is derived from an EMBL/GenBank/DDBJ whole genome shotgun (WGS) entry which is preliminary data.</text>
</comment>
<dbReference type="EMBL" id="DMZY01000111">
    <property type="protein sequence ID" value="HAV92263.1"/>
    <property type="molecule type" value="Genomic_DNA"/>
</dbReference>
<sequence>MIILLLCLALNSYSEAAYKELLNEGDFYRACGEYKRFKFNNGIEDTADYYLTVASIYALSKRNESSIAILDKGFTYESSEEQMKNEALIRSYLSFLSGSFSEAIFEYEDFSDGSDTLLMSLKLIRSLVLKDDTLPFEYLPDSIKKQIEIYNRIDLKNPLLASSLSAIPGLGEAYAGDYVAATRDFMLTTSVTVLAVMAFLKNKDSFTFDKPEFSSSYFKTRDYLLTYLIYSSLVVRFQNGSKTNSELSAEKYNTEIFKKYLVPLHSYIEGIYRTRMLKIIK</sequence>
<protein>
    <recommendedName>
        <fullName evidence="3">Tetratricopeptide repeat protein</fullName>
    </recommendedName>
</protein>
<organism evidence="1 2">
    <name type="scientific">candidate division WOR-3 bacterium</name>
    <dbReference type="NCBI Taxonomy" id="2052148"/>
    <lineage>
        <taxon>Bacteria</taxon>
        <taxon>Bacteria division WOR-3</taxon>
    </lineage>
</organism>
<gene>
    <name evidence="1" type="ORF">DCW38_03685</name>
</gene>
<dbReference type="AlphaFoldDB" id="A0A350H9P7"/>
<dbReference type="Proteomes" id="UP000264062">
    <property type="component" value="Unassembled WGS sequence"/>
</dbReference>
<reference evidence="1 2" key="1">
    <citation type="journal article" date="2018" name="Nat. Biotechnol.">
        <title>A standardized bacterial taxonomy based on genome phylogeny substantially revises the tree of life.</title>
        <authorList>
            <person name="Parks D.H."/>
            <person name="Chuvochina M."/>
            <person name="Waite D.W."/>
            <person name="Rinke C."/>
            <person name="Skarshewski A."/>
            <person name="Chaumeil P.A."/>
            <person name="Hugenholtz P."/>
        </authorList>
    </citation>
    <scope>NUCLEOTIDE SEQUENCE [LARGE SCALE GENOMIC DNA]</scope>
    <source>
        <strain evidence="1">UBA9956</strain>
    </source>
</reference>
<proteinExistence type="predicted"/>
<evidence type="ECO:0000313" key="1">
    <source>
        <dbReference type="EMBL" id="HAV92263.1"/>
    </source>
</evidence>
<name>A0A350H9P7_UNCW3</name>
<evidence type="ECO:0000313" key="2">
    <source>
        <dbReference type="Proteomes" id="UP000264062"/>
    </source>
</evidence>
<accession>A0A350H9P7</accession>